<dbReference type="Proteomes" id="UP001610446">
    <property type="component" value="Unassembled WGS sequence"/>
</dbReference>
<evidence type="ECO:0000259" key="2">
    <source>
        <dbReference type="Pfam" id="PF05199"/>
    </source>
</evidence>
<dbReference type="InterPro" id="IPR012132">
    <property type="entry name" value="GMC_OxRdtase"/>
</dbReference>
<dbReference type="PANTHER" id="PTHR11552">
    <property type="entry name" value="GLUCOSE-METHANOL-CHOLINE GMC OXIDOREDUCTASE"/>
    <property type="match status" value="1"/>
</dbReference>
<organism evidence="3 4">
    <name type="scientific">Aspergillus pseudoustus</name>
    <dbReference type="NCBI Taxonomy" id="1810923"/>
    <lineage>
        <taxon>Eukaryota</taxon>
        <taxon>Fungi</taxon>
        <taxon>Dikarya</taxon>
        <taxon>Ascomycota</taxon>
        <taxon>Pezizomycotina</taxon>
        <taxon>Eurotiomycetes</taxon>
        <taxon>Eurotiomycetidae</taxon>
        <taxon>Eurotiales</taxon>
        <taxon>Aspergillaceae</taxon>
        <taxon>Aspergillus</taxon>
        <taxon>Aspergillus subgen. Nidulantes</taxon>
    </lineage>
</organism>
<proteinExistence type="inferred from homology"/>
<reference evidence="3 4" key="1">
    <citation type="submission" date="2024-07" db="EMBL/GenBank/DDBJ databases">
        <title>Section-level genome sequencing and comparative genomics of Aspergillus sections Usti and Cavernicolus.</title>
        <authorList>
            <consortium name="Lawrence Berkeley National Laboratory"/>
            <person name="Nybo J.L."/>
            <person name="Vesth T.C."/>
            <person name="Theobald S."/>
            <person name="Frisvad J.C."/>
            <person name="Larsen T.O."/>
            <person name="Kjaerboelling I."/>
            <person name="Rothschild-Mancinelli K."/>
            <person name="Lyhne E.K."/>
            <person name="Kogle M.E."/>
            <person name="Barry K."/>
            <person name="Clum A."/>
            <person name="Na H."/>
            <person name="Ledsgaard L."/>
            <person name="Lin J."/>
            <person name="Lipzen A."/>
            <person name="Kuo A."/>
            <person name="Riley R."/>
            <person name="Mondo S."/>
            <person name="Labutti K."/>
            <person name="Haridas S."/>
            <person name="Pangalinan J."/>
            <person name="Salamov A.A."/>
            <person name="Simmons B.A."/>
            <person name="Magnuson J.K."/>
            <person name="Chen J."/>
            <person name="Drula E."/>
            <person name="Henrissat B."/>
            <person name="Wiebenga A."/>
            <person name="Lubbers R.J."/>
            <person name="Gomes A.C."/>
            <person name="Makela M.R."/>
            <person name="Stajich J."/>
            <person name="Grigoriev I.V."/>
            <person name="Mortensen U.H."/>
            <person name="De Vries R.P."/>
            <person name="Baker S.E."/>
            <person name="Andersen M.R."/>
        </authorList>
    </citation>
    <scope>NUCLEOTIDE SEQUENCE [LARGE SCALE GENOMIC DNA]</scope>
    <source>
        <strain evidence="3 4">CBS 123904</strain>
    </source>
</reference>
<dbReference type="Gene3D" id="3.30.560.10">
    <property type="entry name" value="Glucose Oxidase, domain 3"/>
    <property type="match status" value="1"/>
</dbReference>
<sequence length="250" mass="27107">MARDPAVAAAAMAAYQKDGSGPLGMVGLVSAFMPCVDFPESEREHTKFYEIWLIDPAEPTAQFVLAPFQLLPRAGTRPKDLFSTSHPGFFISLVSLSSYPFSRGSVHISTSDPTAAPVIDSGILRHAADLELQARHSKWMEKIAETEAMASLPKPGGQRLHTPREITTVQQAEELCKELVLSMYHVCGSCAMMPREDGGVLDSHLRVYGTSNVRVVDASAFPLVPRGNIQTTVFAVAERAADIIRQGLGQ</sequence>
<comment type="caution">
    <text evidence="3">The sequence shown here is derived from an EMBL/GenBank/DDBJ whole genome shotgun (WGS) entry which is preliminary data.</text>
</comment>
<evidence type="ECO:0000256" key="1">
    <source>
        <dbReference type="ARBA" id="ARBA00010790"/>
    </source>
</evidence>
<dbReference type="PANTHER" id="PTHR11552:SF210">
    <property type="entry name" value="GLUCOSE-METHANOL-CHOLINE OXIDOREDUCTASE N-TERMINAL DOMAIN-CONTAINING PROTEIN-RELATED"/>
    <property type="match status" value="1"/>
</dbReference>
<keyword evidence="4" id="KW-1185">Reference proteome</keyword>
<feature type="domain" description="Glucose-methanol-choline oxidoreductase C-terminal" evidence="2">
    <location>
        <begin position="100"/>
        <end position="237"/>
    </location>
</feature>
<dbReference type="SUPFAM" id="SSF51905">
    <property type="entry name" value="FAD/NAD(P)-binding domain"/>
    <property type="match status" value="1"/>
</dbReference>
<gene>
    <name evidence="3" type="ORF">BJY01DRAFT_247749</name>
</gene>
<evidence type="ECO:0000313" key="3">
    <source>
        <dbReference type="EMBL" id="KAL2845275.1"/>
    </source>
</evidence>
<protein>
    <submittedName>
        <fullName evidence="3">GMC oxidoreductase-domain-containing protein</fullName>
    </submittedName>
</protein>
<comment type="similarity">
    <text evidence="1">Belongs to the GMC oxidoreductase family.</text>
</comment>
<dbReference type="InterPro" id="IPR007867">
    <property type="entry name" value="GMC_OxRtase_C"/>
</dbReference>
<dbReference type="Pfam" id="PF05199">
    <property type="entry name" value="GMC_oxred_C"/>
    <property type="match status" value="1"/>
</dbReference>
<accession>A0ABR4JYZ2</accession>
<evidence type="ECO:0000313" key="4">
    <source>
        <dbReference type="Proteomes" id="UP001610446"/>
    </source>
</evidence>
<dbReference type="SUPFAM" id="SSF54373">
    <property type="entry name" value="FAD-linked reductases, C-terminal domain"/>
    <property type="match status" value="1"/>
</dbReference>
<dbReference type="EMBL" id="JBFXLU010000073">
    <property type="protein sequence ID" value="KAL2845275.1"/>
    <property type="molecule type" value="Genomic_DNA"/>
</dbReference>
<dbReference type="InterPro" id="IPR036188">
    <property type="entry name" value="FAD/NAD-bd_sf"/>
</dbReference>
<name>A0ABR4JYZ2_9EURO</name>